<dbReference type="Proteomes" id="UP000019095">
    <property type="component" value="Chromosome"/>
</dbReference>
<dbReference type="PANTHER" id="PTHR33569">
    <property type="entry name" value="UREASE"/>
    <property type="match status" value="1"/>
</dbReference>
<evidence type="ECO:0000256" key="1">
    <source>
        <dbReference type="ARBA" id="ARBA00022490"/>
    </source>
</evidence>
<evidence type="ECO:0000313" key="6">
    <source>
        <dbReference type="Proteomes" id="UP000019095"/>
    </source>
</evidence>
<feature type="compositionally biased region" description="Basic and acidic residues" evidence="4">
    <location>
        <begin position="23"/>
        <end position="33"/>
    </location>
</feature>
<dbReference type="InterPro" id="IPR036461">
    <property type="entry name" value="Urease_betasu_sf"/>
</dbReference>
<evidence type="ECO:0000256" key="4">
    <source>
        <dbReference type="SAM" id="MobiDB-lite"/>
    </source>
</evidence>
<dbReference type="NCBIfam" id="TIGR00192">
    <property type="entry name" value="urease_beta"/>
    <property type="match status" value="1"/>
</dbReference>
<dbReference type="NCBIfam" id="NF009682">
    <property type="entry name" value="PRK13203.1"/>
    <property type="match status" value="1"/>
</dbReference>
<keyword evidence="2 5" id="KW-0378">Hydrolase</keyword>
<comment type="catalytic activity">
    <reaction evidence="3">
        <text>urea + 2 H2O + H(+) = hydrogencarbonate + 2 NH4(+)</text>
        <dbReference type="Rhea" id="RHEA:20557"/>
        <dbReference type="ChEBI" id="CHEBI:15377"/>
        <dbReference type="ChEBI" id="CHEBI:15378"/>
        <dbReference type="ChEBI" id="CHEBI:16199"/>
        <dbReference type="ChEBI" id="CHEBI:17544"/>
        <dbReference type="ChEBI" id="CHEBI:28938"/>
        <dbReference type="EC" id="3.5.1.5"/>
    </reaction>
</comment>
<dbReference type="HOGENOM" id="CLU_1551003_0_0_4"/>
<organism evidence="5 6">
    <name type="scientific">Advenella mimigardefordensis (strain DSM 17166 / LMG 22922 / DPN7)</name>
    <dbReference type="NCBI Taxonomy" id="1247726"/>
    <lineage>
        <taxon>Bacteria</taxon>
        <taxon>Pseudomonadati</taxon>
        <taxon>Pseudomonadota</taxon>
        <taxon>Betaproteobacteria</taxon>
        <taxon>Burkholderiales</taxon>
        <taxon>Alcaligenaceae</taxon>
    </lineage>
</organism>
<feature type="compositionally biased region" description="Low complexity" evidence="4">
    <location>
        <begin position="45"/>
        <end position="57"/>
    </location>
</feature>
<dbReference type="InterPro" id="IPR002019">
    <property type="entry name" value="Urease_beta-like"/>
</dbReference>
<keyword evidence="1" id="KW-0963">Cytoplasm</keyword>
<proteinExistence type="predicted"/>
<feature type="region of interest" description="Disordered" evidence="4">
    <location>
        <begin position="1"/>
        <end position="80"/>
    </location>
</feature>
<dbReference type="EMBL" id="CP003915">
    <property type="protein sequence ID" value="AHG64774.1"/>
    <property type="molecule type" value="Genomic_DNA"/>
</dbReference>
<dbReference type="InterPro" id="IPR050069">
    <property type="entry name" value="Urease_subunit"/>
</dbReference>
<sequence length="186" mass="19802">MKDKPNPFENPDPIPADAGEPVHASDDPGREYPDAEPTSEGPTHSSGASSPSSPRRAGTGERQAPRRESDDESDESVPLVPGEILYCTEDVEINAGMPVITLMVVNGADRPIQVGSHFHFAEVNAALEFDRASAWGKRLNVLSGGSVRFEPGAVVEVELVDIQGRRVVRGLRGLCGGSLDGKDFSI</sequence>
<dbReference type="KEGG" id="amim:MIM_c27050"/>
<dbReference type="AlphaFoldDB" id="W0PD30"/>
<dbReference type="Pfam" id="PF00699">
    <property type="entry name" value="Urease_beta"/>
    <property type="match status" value="1"/>
</dbReference>
<name>W0PD30_ADVMD</name>
<dbReference type="Gene3D" id="2.10.150.10">
    <property type="entry name" value="Urease, beta subunit"/>
    <property type="match status" value="1"/>
</dbReference>
<dbReference type="CDD" id="cd00407">
    <property type="entry name" value="Urease_beta"/>
    <property type="match status" value="1"/>
</dbReference>
<keyword evidence="6" id="KW-1185">Reference proteome</keyword>
<dbReference type="STRING" id="1247726.MIM_c27050"/>
<dbReference type="PANTHER" id="PTHR33569:SF1">
    <property type="entry name" value="UREASE"/>
    <property type="match status" value="1"/>
</dbReference>
<evidence type="ECO:0000256" key="2">
    <source>
        <dbReference type="ARBA" id="ARBA00022801"/>
    </source>
</evidence>
<accession>W0PD30</accession>
<gene>
    <name evidence="5" type="primary">ureB2</name>
    <name evidence="5" type="ORF">MIM_c27050</name>
</gene>
<protein>
    <submittedName>
        <fullName evidence="5">Urease subunit beta</fullName>
        <ecNumber evidence="5">3.5.1.5</ecNumber>
    </submittedName>
</protein>
<evidence type="ECO:0000313" key="5">
    <source>
        <dbReference type="EMBL" id="AHG64774.1"/>
    </source>
</evidence>
<dbReference type="GO" id="GO:0035550">
    <property type="term" value="C:urease complex"/>
    <property type="evidence" value="ECO:0007669"/>
    <property type="project" value="InterPro"/>
</dbReference>
<dbReference type="SUPFAM" id="SSF51278">
    <property type="entry name" value="Urease, beta-subunit"/>
    <property type="match status" value="1"/>
</dbReference>
<dbReference type="GO" id="GO:0009039">
    <property type="term" value="F:urease activity"/>
    <property type="evidence" value="ECO:0007669"/>
    <property type="project" value="UniProtKB-EC"/>
</dbReference>
<evidence type="ECO:0000256" key="3">
    <source>
        <dbReference type="ARBA" id="ARBA00047778"/>
    </source>
</evidence>
<dbReference type="EC" id="3.5.1.5" evidence="5"/>
<dbReference type="eggNOG" id="COG0832">
    <property type="taxonomic scope" value="Bacteria"/>
</dbReference>
<reference evidence="5 6" key="1">
    <citation type="journal article" date="2014" name="Microbiology">
        <title>Unravelling the complete genome sequence of Advenella mimigardefordensis strain DPN7T and novel insights in the catabolism of the xenobiotic polythioester precursor 3,3'-dithiodipropionate.</title>
        <authorList>
            <person name="Wubbeler J.H."/>
            <person name="Hiessl S."/>
            <person name="Schuldes J."/>
            <person name="Thurmer A."/>
            <person name="Daniel R."/>
            <person name="Steinbuchel A."/>
        </authorList>
    </citation>
    <scope>NUCLEOTIDE SEQUENCE [LARGE SCALE GENOMIC DNA]</scope>
    <source>
        <strain evidence="6">DSM 17166 / LMG 22922 / DPN7</strain>
    </source>
</reference>
<dbReference type="GO" id="GO:0043419">
    <property type="term" value="P:urea catabolic process"/>
    <property type="evidence" value="ECO:0007669"/>
    <property type="project" value="InterPro"/>
</dbReference>
<dbReference type="PATRIC" id="fig|1247726.3.peg.2972"/>